<dbReference type="OrthoDB" id="3250313at2759"/>
<name>A0A9P6AX72_9AGAM</name>
<evidence type="ECO:0000313" key="3">
    <source>
        <dbReference type="Proteomes" id="UP000886523"/>
    </source>
</evidence>
<evidence type="ECO:0000256" key="1">
    <source>
        <dbReference type="SAM" id="Phobius"/>
    </source>
</evidence>
<dbReference type="Proteomes" id="UP000886523">
    <property type="component" value="Unassembled WGS sequence"/>
</dbReference>
<keyword evidence="1" id="KW-0812">Transmembrane</keyword>
<keyword evidence="1" id="KW-1133">Transmembrane helix</keyword>
<protein>
    <submittedName>
        <fullName evidence="2">Uncharacterized protein</fullName>
    </submittedName>
</protein>
<evidence type="ECO:0000313" key="2">
    <source>
        <dbReference type="EMBL" id="KAF9513347.1"/>
    </source>
</evidence>
<reference evidence="2" key="1">
    <citation type="journal article" date="2020" name="Nat. Commun.">
        <title>Large-scale genome sequencing of mycorrhizal fungi provides insights into the early evolution of symbiotic traits.</title>
        <authorList>
            <person name="Miyauchi S."/>
            <person name="Kiss E."/>
            <person name="Kuo A."/>
            <person name="Drula E."/>
            <person name="Kohler A."/>
            <person name="Sanchez-Garcia M."/>
            <person name="Morin E."/>
            <person name="Andreopoulos B."/>
            <person name="Barry K.W."/>
            <person name="Bonito G."/>
            <person name="Buee M."/>
            <person name="Carver A."/>
            <person name="Chen C."/>
            <person name="Cichocki N."/>
            <person name="Clum A."/>
            <person name="Culley D."/>
            <person name="Crous P.W."/>
            <person name="Fauchery L."/>
            <person name="Girlanda M."/>
            <person name="Hayes R.D."/>
            <person name="Keri Z."/>
            <person name="LaButti K."/>
            <person name="Lipzen A."/>
            <person name="Lombard V."/>
            <person name="Magnuson J."/>
            <person name="Maillard F."/>
            <person name="Murat C."/>
            <person name="Nolan M."/>
            <person name="Ohm R.A."/>
            <person name="Pangilinan J."/>
            <person name="Pereira M.F."/>
            <person name="Perotto S."/>
            <person name="Peter M."/>
            <person name="Pfister S."/>
            <person name="Riley R."/>
            <person name="Sitrit Y."/>
            <person name="Stielow J.B."/>
            <person name="Szollosi G."/>
            <person name="Zifcakova L."/>
            <person name="Stursova M."/>
            <person name="Spatafora J.W."/>
            <person name="Tedersoo L."/>
            <person name="Vaario L.M."/>
            <person name="Yamada A."/>
            <person name="Yan M."/>
            <person name="Wang P."/>
            <person name="Xu J."/>
            <person name="Bruns T."/>
            <person name="Baldrian P."/>
            <person name="Vilgalys R."/>
            <person name="Dunand C."/>
            <person name="Henrissat B."/>
            <person name="Grigoriev I.V."/>
            <person name="Hibbett D."/>
            <person name="Nagy L.G."/>
            <person name="Martin F.M."/>
        </authorList>
    </citation>
    <scope>NUCLEOTIDE SEQUENCE</scope>
    <source>
        <strain evidence="2">UP504</strain>
    </source>
</reference>
<organism evidence="2 3">
    <name type="scientific">Hydnum rufescens UP504</name>
    <dbReference type="NCBI Taxonomy" id="1448309"/>
    <lineage>
        <taxon>Eukaryota</taxon>
        <taxon>Fungi</taxon>
        <taxon>Dikarya</taxon>
        <taxon>Basidiomycota</taxon>
        <taxon>Agaricomycotina</taxon>
        <taxon>Agaricomycetes</taxon>
        <taxon>Cantharellales</taxon>
        <taxon>Hydnaceae</taxon>
        <taxon>Hydnum</taxon>
    </lineage>
</organism>
<keyword evidence="3" id="KW-1185">Reference proteome</keyword>
<dbReference type="EMBL" id="MU128974">
    <property type="protein sequence ID" value="KAF9513347.1"/>
    <property type="molecule type" value="Genomic_DNA"/>
</dbReference>
<feature type="transmembrane region" description="Helical" evidence="1">
    <location>
        <begin position="109"/>
        <end position="128"/>
    </location>
</feature>
<dbReference type="AlphaFoldDB" id="A0A9P6AX72"/>
<comment type="caution">
    <text evidence="2">The sequence shown here is derived from an EMBL/GenBank/DDBJ whole genome shotgun (WGS) entry which is preliminary data.</text>
</comment>
<keyword evidence="1" id="KW-0472">Membrane</keyword>
<sequence length="138" mass="15880">MAHLGVLQSLELGGDLWQQLLATWIELEQKLCFVRDGGRKLLMKNQPPAVSSWFKNAHNVQFRPTIGPIKAYSLSWWKWWTFCQPEWHTSTGDEPTPLIADDMGKDWDFLLVGGNNGIMCLVFSLFWWGSALKKDQVE</sequence>
<proteinExistence type="predicted"/>
<gene>
    <name evidence="2" type="ORF">BS47DRAFT_1296460</name>
</gene>
<accession>A0A9P6AX72</accession>